<dbReference type="Gene3D" id="1.10.10.10">
    <property type="entry name" value="Winged helix-like DNA-binding domain superfamily/Winged helix DNA-binding domain"/>
    <property type="match status" value="1"/>
</dbReference>
<dbReference type="GO" id="GO:0003700">
    <property type="term" value="F:DNA-binding transcription factor activity"/>
    <property type="evidence" value="ECO:0007669"/>
    <property type="project" value="InterPro"/>
</dbReference>
<dbReference type="Gene3D" id="1.20.120.530">
    <property type="entry name" value="GntR ligand-binding domain-like"/>
    <property type="match status" value="1"/>
</dbReference>
<evidence type="ECO:0000256" key="2">
    <source>
        <dbReference type="ARBA" id="ARBA00023125"/>
    </source>
</evidence>
<evidence type="ECO:0000313" key="6">
    <source>
        <dbReference type="EMBL" id="VAW18469.1"/>
    </source>
</evidence>
<protein>
    <submittedName>
        <fullName evidence="6">Transcriptional regulator, GntR family</fullName>
    </submittedName>
</protein>
<evidence type="ECO:0000256" key="3">
    <source>
        <dbReference type="ARBA" id="ARBA00023163"/>
    </source>
</evidence>
<accession>A0A3B0U222</accession>
<dbReference type="InterPro" id="IPR008920">
    <property type="entry name" value="TF_FadR/GntR_C"/>
</dbReference>
<sequence length="242" mass="26923">MSATLTGREQNEVSRRKRAPNAAPSGQAMFQQSSIPTLSEMQYQKLRSKIVSLELKPGSAISEQELAEQEGISRTPVREAILRLAREKLVEVVPKSGTFVGRIPISSLPEALIARRALESTAARAAAEVATKSQVMALHSHIERQRELEVAGDMEGFHHSDEKFHEQIAIAGNLPGLWTMVQQIKLQVDRFRRLTLPEPGRLDMIVQEHAAIVEAVERKDANYAHSCIETHLAGLQFHIENV</sequence>
<keyword evidence="2" id="KW-0238">DNA-binding</keyword>
<dbReference type="PANTHER" id="PTHR43537">
    <property type="entry name" value="TRANSCRIPTIONAL REGULATOR, GNTR FAMILY"/>
    <property type="match status" value="1"/>
</dbReference>
<evidence type="ECO:0000256" key="1">
    <source>
        <dbReference type="ARBA" id="ARBA00023015"/>
    </source>
</evidence>
<feature type="non-terminal residue" evidence="6">
    <location>
        <position position="242"/>
    </location>
</feature>
<dbReference type="InterPro" id="IPR036388">
    <property type="entry name" value="WH-like_DNA-bd_sf"/>
</dbReference>
<dbReference type="Pfam" id="PF00392">
    <property type="entry name" value="GntR"/>
    <property type="match status" value="1"/>
</dbReference>
<dbReference type="PANTHER" id="PTHR43537:SF45">
    <property type="entry name" value="GNTR FAMILY REGULATORY PROTEIN"/>
    <property type="match status" value="1"/>
</dbReference>
<evidence type="ECO:0000256" key="4">
    <source>
        <dbReference type="SAM" id="MobiDB-lite"/>
    </source>
</evidence>
<dbReference type="EMBL" id="UOEQ01000174">
    <property type="protein sequence ID" value="VAW18469.1"/>
    <property type="molecule type" value="Genomic_DNA"/>
</dbReference>
<proteinExistence type="predicted"/>
<feature type="domain" description="HTH gntR-type" evidence="5">
    <location>
        <begin position="36"/>
        <end position="103"/>
    </location>
</feature>
<dbReference type="PRINTS" id="PR00035">
    <property type="entry name" value="HTHGNTR"/>
</dbReference>
<dbReference type="PROSITE" id="PS50949">
    <property type="entry name" value="HTH_GNTR"/>
    <property type="match status" value="1"/>
</dbReference>
<reference evidence="6" key="1">
    <citation type="submission" date="2018-06" db="EMBL/GenBank/DDBJ databases">
        <authorList>
            <person name="Zhirakovskaya E."/>
        </authorList>
    </citation>
    <scope>NUCLEOTIDE SEQUENCE</scope>
</reference>
<keyword evidence="3" id="KW-0804">Transcription</keyword>
<dbReference type="InterPro" id="IPR036390">
    <property type="entry name" value="WH_DNA-bd_sf"/>
</dbReference>
<gene>
    <name evidence="6" type="ORF">MNBD_ALPHA11-2109</name>
</gene>
<dbReference type="InterPro" id="IPR000524">
    <property type="entry name" value="Tscrpt_reg_HTH_GntR"/>
</dbReference>
<dbReference type="CDD" id="cd07377">
    <property type="entry name" value="WHTH_GntR"/>
    <property type="match status" value="1"/>
</dbReference>
<dbReference type="Pfam" id="PF07729">
    <property type="entry name" value="FCD"/>
    <property type="match status" value="1"/>
</dbReference>
<keyword evidence="1" id="KW-0805">Transcription regulation</keyword>
<feature type="region of interest" description="Disordered" evidence="4">
    <location>
        <begin position="1"/>
        <end position="31"/>
    </location>
</feature>
<dbReference type="SUPFAM" id="SSF48008">
    <property type="entry name" value="GntR ligand-binding domain-like"/>
    <property type="match status" value="1"/>
</dbReference>
<dbReference type="InterPro" id="IPR011711">
    <property type="entry name" value="GntR_C"/>
</dbReference>
<dbReference type="SMART" id="SM00345">
    <property type="entry name" value="HTH_GNTR"/>
    <property type="match status" value="1"/>
</dbReference>
<organism evidence="6">
    <name type="scientific">hydrothermal vent metagenome</name>
    <dbReference type="NCBI Taxonomy" id="652676"/>
    <lineage>
        <taxon>unclassified sequences</taxon>
        <taxon>metagenomes</taxon>
        <taxon>ecological metagenomes</taxon>
    </lineage>
</organism>
<name>A0A3B0U222_9ZZZZ</name>
<dbReference type="AlphaFoldDB" id="A0A3B0U222"/>
<evidence type="ECO:0000259" key="5">
    <source>
        <dbReference type="PROSITE" id="PS50949"/>
    </source>
</evidence>
<dbReference type="SUPFAM" id="SSF46785">
    <property type="entry name" value="Winged helix' DNA-binding domain"/>
    <property type="match status" value="1"/>
</dbReference>
<dbReference type="GO" id="GO:0003677">
    <property type="term" value="F:DNA binding"/>
    <property type="evidence" value="ECO:0007669"/>
    <property type="project" value="UniProtKB-KW"/>
</dbReference>
<dbReference type="SMART" id="SM00895">
    <property type="entry name" value="FCD"/>
    <property type="match status" value="1"/>
</dbReference>